<keyword evidence="3" id="KW-1185">Reference proteome</keyword>
<dbReference type="EMBL" id="CATQJL010000278">
    <property type="protein sequence ID" value="CAJ0600745.1"/>
    <property type="molecule type" value="Genomic_DNA"/>
</dbReference>
<proteinExistence type="predicted"/>
<reference evidence="2" key="1">
    <citation type="submission" date="2023-07" db="EMBL/GenBank/DDBJ databases">
        <authorList>
            <consortium name="CYATHOMIX"/>
        </authorList>
    </citation>
    <scope>NUCLEOTIDE SEQUENCE</scope>
    <source>
        <strain evidence="2">N/A</strain>
    </source>
</reference>
<sequence>MSQLTIQDLEDTVVRYLTVTVKDYKAPDESGELIDYGDLELGTKARIPMFARVGDILLDIELPQIYTENIDLSFKFNEAKLAYTGTLTTKEITPEVFLYANNINRDSDYRYLTRSKNKVRLEDFTKSFKITNNIIRPLGLCEYGFYILYSFEDDTFKLYNYSTLDNIEYQLFNRNEYSALIPLLETESTYPKRNYTDIPQWDTLTLAIANKSNPTEEDYKILNYHNTAFKLDLQNEPDITFAIYYYDEESKPNNDILMNTPVEQIFAPYIVEKTDRSAQIVSSVPSNYKHTLLLKAFTTSDNNNNHIFCNWEVSDKDVEQWTTLEEFISKNKGVLPLYSLTVPDTTGESKESLRDISKYIISKTVVPFNLKDGLDILKERPDVQTIFNTSLDKRFKFNVYYYNNTESLETLVHYLDFVPFINQSVKDPLQMVTLPYQGAISYATTNTYVTTRESFMLGAAINNSFSPNPDKKSIIDFYKDAAFKIKITIIKDTEAKEPRTESTSVIPNVKLRVNDISDLVCENVMFYTVDEETKLDTPILVDLSSYTKDLKEPTTFKISFEISYADIDDNDVEHIKTKNVTRTLDVIYNFYPNKEFLVLPVEGYLNQEKEESEFNKLIKSLYCQNPLLEKPVTLKTTEQSFKLTHTTEDGDVTQDLFTLKQAQEFYQNVKDDKDVDIIHKVSNDIPEYSEDDILLLGYAVLATPCYFKDHLNDQYDYEGGYGKSYQLKALEESTLSKKPYSTNIVCPELWGTPSYNYAYYGSGIIPTSFVSDKTRESGAADIPGYYCGASIDWGSPQAGTHQIDGVFIGDTRRMYTYKHHWCNASSNFFKYATDETTGEMYLTQESLTNIIDGFKNSTRKLYKIHRPGNPWYADITKTENDADITQPWLPVTGNDDEHGLGSTEGDEAAGTTRWEDILTTIKKCKTSKLDSSDINPHYFTSKCISEMTKSNEAAKNFYIQLYTWGYNLCHHKFKTLGNHHTHPDTGMEYDDYWDLNTPLNQFVLEYTYKAEVINNSKHFQKCFIGLLNNKTQGIAQFIKRANLVLAKAEEKTPYGTITFNGIEIANTDKPKVLNIDTSDTPYSGQLVAIDDFTDASIPNFNLSEGTSTIEVHFKFKFTSDVTPGTFSEFKTYKALKLMANLYVPNICIFTTSNNLLLQDIDYEVKEGDLNWENANDKGPDVDPRYNDLNSNIDDDILSNHWCNTPVYFNHISEEIHRTIEFKDGIIDIDINNHGPLNFWLDPTLGTILTSTAILISSKEYRFDNSTKTLVALNNTEQPKLLELNKETDDLATSRFLQNRYWIWGIQNYENSIYYSKAGSYEFPALNEIKFTGDVTQVIEWRNYILVFTTKCIYLLSYDIATDTYNSKLIHANEGIPREFARTVKTILNGIIFRGYSGQVYKLIPNQYSSSDNILNIKRLSDGVEELLEDEYYSNAEGVRYTSFAFSDSENYKLFIVIKPKELLGYTICFTYNYVNNTWTKQQYNNIEAVGVSEVEGIPYLIVGNNKHFEFYKTSLWITGNIKYEDYIDKTKDELTVDIDGDPIPFDIEFGQKALKYSTIKSYLETRIHLATLSEKDYFPFDVTVWTDGIKRICTKKQKDIARPLDPNSHSSFTKDTENDILSLSKNNTLYTAEDDSAKDTVRQYILKYSGQGRTINFKIEVEIYQRNKEVFMKNYLERKTKNSGNVTLEEWNALIDEINHISASYDDSEYLHRSKDDKIDSNKTIVGLKYSYGAKSEDSDTPLYSSSLDSKGLTIAASDRIKYFNDRIILHYGSNNEDTYFFEPQGPNKDDYTKTIIRGKDITAAQFKAGDGIKITDEYPKEISVDTDFVATLEKLNKEVSDRKEADKALDKRLSYEEQLRSHEISSLNSNLGKEIANRRDEVTRLDSKIDTESQSRTEGDTKLQEGLEAEAKSRSDKDVDLQAQIDALSGQQIVVDIVATYTDLIAYDTSTLTQGQNVQVLNDETHEGAMSYYKFIGGTGAEAWEFL</sequence>
<gene>
    <name evidence="2" type="ORF">CYNAS_LOCUS12728</name>
</gene>
<comment type="caution">
    <text evidence="2">The sequence shown here is derived from an EMBL/GenBank/DDBJ whole genome shotgun (WGS) entry which is preliminary data.</text>
</comment>
<evidence type="ECO:0000256" key="1">
    <source>
        <dbReference type="SAM" id="MobiDB-lite"/>
    </source>
</evidence>
<evidence type="ECO:0000313" key="2">
    <source>
        <dbReference type="EMBL" id="CAJ0600745.1"/>
    </source>
</evidence>
<accession>A0AA36GYJ4</accession>
<dbReference type="Proteomes" id="UP001176961">
    <property type="component" value="Unassembled WGS sequence"/>
</dbReference>
<organism evidence="2 3">
    <name type="scientific">Cylicocyclus nassatus</name>
    <name type="common">Nematode worm</name>
    <dbReference type="NCBI Taxonomy" id="53992"/>
    <lineage>
        <taxon>Eukaryota</taxon>
        <taxon>Metazoa</taxon>
        <taxon>Ecdysozoa</taxon>
        <taxon>Nematoda</taxon>
        <taxon>Chromadorea</taxon>
        <taxon>Rhabditida</taxon>
        <taxon>Rhabditina</taxon>
        <taxon>Rhabditomorpha</taxon>
        <taxon>Strongyloidea</taxon>
        <taxon>Strongylidae</taxon>
        <taxon>Cylicocyclus</taxon>
    </lineage>
</organism>
<name>A0AA36GYJ4_CYLNA</name>
<feature type="region of interest" description="Disordered" evidence="1">
    <location>
        <begin position="1886"/>
        <end position="1916"/>
    </location>
</feature>
<protein>
    <submittedName>
        <fullName evidence="2">Uncharacterized protein</fullName>
    </submittedName>
</protein>
<evidence type="ECO:0000313" key="3">
    <source>
        <dbReference type="Proteomes" id="UP001176961"/>
    </source>
</evidence>
<feature type="non-terminal residue" evidence="2">
    <location>
        <position position="1"/>
    </location>
</feature>